<keyword evidence="3" id="KW-1185">Reference proteome</keyword>
<feature type="region of interest" description="Disordered" evidence="1">
    <location>
        <begin position="1"/>
        <end position="99"/>
    </location>
</feature>
<dbReference type="STRING" id="1367422.A0A178ZV88"/>
<feature type="compositionally biased region" description="Polar residues" evidence="1">
    <location>
        <begin position="52"/>
        <end position="75"/>
    </location>
</feature>
<evidence type="ECO:0000313" key="3">
    <source>
        <dbReference type="Proteomes" id="UP000078343"/>
    </source>
</evidence>
<sequence>MLASRTAKPKLSLSISTATAQATRPTLSLKSPLTPLRSPLKSPVSPSPASPTARNTRLNQRGYSTLQQPTYSYVNSSSSRSILKKSPSKTSTQRRQLSFSDTPVVYSVTPIEEEDYYGAHVKMSKDERRWGRR</sequence>
<protein>
    <submittedName>
        <fullName evidence="2">Uncharacterized protein</fullName>
    </submittedName>
</protein>
<dbReference type="GeneID" id="30007095"/>
<reference evidence="2 3" key="1">
    <citation type="submission" date="2016-04" db="EMBL/GenBank/DDBJ databases">
        <title>Draft genome of Fonsecaea erecta CBS 125763.</title>
        <authorList>
            <person name="Weiss V.A."/>
            <person name="Vicente V.A."/>
            <person name="Raittz R.T."/>
            <person name="Moreno L.F."/>
            <person name="De Souza E.M."/>
            <person name="Pedrosa F.O."/>
            <person name="Steffens M.B."/>
            <person name="Faoro H."/>
            <person name="Tadra-Sfeir M.Z."/>
            <person name="Najafzadeh M.J."/>
            <person name="Felipe M.S."/>
            <person name="Teixeira M."/>
            <person name="Sun J."/>
            <person name="Xi L."/>
            <person name="Gomes R."/>
            <person name="De Azevedo C.M."/>
            <person name="Salgado C.G."/>
            <person name="Da Silva M.B."/>
            <person name="Nascimento M.F."/>
            <person name="Queiroz-Telles F."/>
            <person name="Attili D.S."/>
            <person name="Gorbushina A."/>
        </authorList>
    </citation>
    <scope>NUCLEOTIDE SEQUENCE [LARGE SCALE GENOMIC DNA]</scope>
    <source>
        <strain evidence="2 3">CBS 125763</strain>
    </source>
</reference>
<feature type="compositionally biased region" description="Polar residues" evidence="1">
    <location>
        <begin position="90"/>
        <end position="99"/>
    </location>
</feature>
<dbReference type="Proteomes" id="UP000078343">
    <property type="component" value="Unassembled WGS sequence"/>
</dbReference>
<organism evidence="2 3">
    <name type="scientific">Fonsecaea erecta</name>
    <dbReference type="NCBI Taxonomy" id="1367422"/>
    <lineage>
        <taxon>Eukaryota</taxon>
        <taxon>Fungi</taxon>
        <taxon>Dikarya</taxon>
        <taxon>Ascomycota</taxon>
        <taxon>Pezizomycotina</taxon>
        <taxon>Eurotiomycetes</taxon>
        <taxon>Chaetothyriomycetidae</taxon>
        <taxon>Chaetothyriales</taxon>
        <taxon>Herpotrichiellaceae</taxon>
        <taxon>Fonsecaea</taxon>
    </lineage>
</organism>
<gene>
    <name evidence="2" type="ORF">AYL99_02925</name>
</gene>
<evidence type="ECO:0000313" key="2">
    <source>
        <dbReference type="EMBL" id="OAP63698.1"/>
    </source>
</evidence>
<dbReference type="AlphaFoldDB" id="A0A178ZV88"/>
<dbReference type="RefSeq" id="XP_018697065.1">
    <property type="nucleotide sequence ID" value="XM_018834441.1"/>
</dbReference>
<accession>A0A178ZV88</accession>
<name>A0A178ZV88_9EURO</name>
<comment type="caution">
    <text evidence="2">The sequence shown here is derived from an EMBL/GenBank/DDBJ whole genome shotgun (WGS) entry which is preliminary data.</text>
</comment>
<feature type="compositionally biased region" description="Polar residues" evidence="1">
    <location>
        <begin position="13"/>
        <end position="23"/>
    </location>
</feature>
<dbReference type="EMBL" id="LVYI01000002">
    <property type="protein sequence ID" value="OAP63698.1"/>
    <property type="molecule type" value="Genomic_DNA"/>
</dbReference>
<feature type="compositionally biased region" description="Low complexity" evidence="1">
    <location>
        <begin position="24"/>
        <end position="44"/>
    </location>
</feature>
<evidence type="ECO:0000256" key="1">
    <source>
        <dbReference type="SAM" id="MobiDB-lite"/>
    </source>
</evidence>
<dbReference type="OrthoDB" id="5357531at2759"/>
<proteinExistence type="predicted"/>